<proteinExistence type="inferred from homology"/>
<keyword evidence="2 4" id="KW-0808">Transferase</keyword>
<evidence type="ECO:0000256" key="1">
    <source>
        <dbReference type="ARBA" id="ARBA00003822"/>
    </source>
</evidence>
<dbReference type="RefSeq" id="WP_201637613.1">
    <property type="nucleotide sequence ID" value="NZ_JAEQNB010000006.1"/>
</dbReference>
<sequence length="321" mass="36111">MTTQHFLDLRNFSSQQLEQLLTLAADMKSGKNREKYLQDKTLGLLFSVASTRTRISFQAAARQLGGHAEFLSAADLQLSNHESLLDTASVMGRYLDAIIIRMYDMSRYGEGRKSLQLFAEHAGVPIVNALDDQDHPCQVMADLLTMQEKFGAQDYKKKKVVFTWGFSERQKSLGVPHSLMTAGSLLGMNLTFCYPEGWDLDPQYVEFAKEQIEKSGGTLNFSHDLMEASQGADVIYMKNWKSLRFSKDEEQKIKQEIRADWCVSPRHFEVANPGAVYMDCLPTVRGEGVAAEVLDGPQSIVYDEAENRLHVQKAILATLVK</sequence>
<dbReference type="InterPro" id="IPR006131">
    <property type="entry name" value="Asp_carbamoyltransf_Asp/Orn-bd"/>
</dbReference>
<evidence type="ECO:0000256" key="2">
    <source>
        <dbReference type="ARBA" id="ARBA00022679"/>
    </source>
</evidence>
<evidence type="ECO:0000313" key="8">
    <source>
        <dbReference type="Proteomes" id="UP000602284"/>
    </source>
</evidence>
<keyword evidence="8" id="KW-1185">Reference proteome</keyword>
<comment type="function">
    <text evidence="1">Reversibly catalyzes the transfer of the carbamoyl group from carbamoyl phosphate (CP) to the N(epsilon) atom of ornithine (ORN) to produce L-citrulline.</text>
</comment>
<dbReference type="Gene3D" id="3.40.50.1370">
    <property type="entry name" value="Aspartate/ornithine carbamoyltransferase"/>
    <property type="match status" value="2"/>
</dbReference>
<dbReference type="Proteomes" id="UP000602284">
    <property type="component" value="Unassembled WGS sequence"/>
</dbReference>
<evidence type="ECO:0000259" key="5">
    <source>
        <dbReference type="Pfam" id="PF00185"/>
    </source>
</evidence>
<dbReference type="SUPFAM" id="SSF53671">
    <property type="entry name" value="Aspartate/ornithine carbamoyltransferase"/>
    <property type="match status" value="1"/>
</dbReference>
<dbReference type="InterPro" id="IPR006130">
    <property type="entry name" value="Asp/Orn_carbamoylTrfase"/>
</dbReference>
<comment type="similarity">
    <text evidence="4">Belongs to the aspartate/ornithine carbamoyltransferase superfamily.</text>
</comment>
<dbReference type="InterPro" id="IPR002292">
    <property type="entry name" value="Orn/put_carbamltrans"/>
</dbReference>
<dbReference type="EMBL" id="JAEQNB010000006">
    <property type="protein sequence ID" value="MBL0388658.1"/>
    <property type="molecule type" value="Genomic_DNA"/>
</dbReference>
<dbReference type="PANTHER" id="PTHR45753:SF3">
    <property type="entry name" value="ORNITHINE TRANSCARBAMYLASE, MITOCHONDRIAL"/>
    <property type="match status" value="1"/>
</dbReference>
<protein>
    <recommendedName>
        <fullName evidence="3">Ornithine carbamoyltransferase</fullName>
        <ecNumber evidence="3">2.1.3.3</ecNumber>
    </recommendedName>
</protein>
<dbReference type="EC" id="2.1.3.3" evidence="3"/>
<dbReference type="Pfam" id="PF00185">
    <property type="entry name" value="OTCace"/>
    <property type="match status" value="1"/>
</dbReference>
<evidence type="ECO:0000256" key="4">
    <source>
        <dbReference type="RuleBase" id="RU003634"/>
    </source>
</evidence>
<reference evidence="7 8" key="1">
    <citation type="submission" date="2021-01" db="EMBL/GenBank/DDBJ databases">
        <title>Tumebacillus sp. strain ITR2 16S ribosomal RNA gene Genome sequencing and assembly.</title>
        <authorList>
            <person name="Kang M."/>
        </authorList>
    </citation>
    <scope>NUCLEOTIDE SEQUENCE [LARGE SCALE GENOMIC DNA]</scope>
    <source>
        <strain evidence="7 8">ITR2</strain>
    </source>
</reference>
<gene>
    <name evidence="7" type="primary">argF</name>
    <name evidence="7" type="ORF">JJB07_18795</name>
</gene>
<accession>A0ABS1JED3</accession>
<evidence type="ECO:0000313" key="7">
    <source>
        <dbReference type="EMBL" id="MBL0388658.1"/>
    </source>
</evidence>
<name>A0ABS1JED3_9BACL</name>
<dbReference type="PRINTS" id="PR00100">
    <property type="entry name" value="AOTCASE"/>
</dbReference>
<feature type="domain" description="Aspartate/ornithine carbamoyltransferase carbamoyl-P binding" evidence="6">
    <location>
        <begin position="4"/>
        <end position="148"/>
    </location>
</feature>
<evidence type="ECO:0000259" key="6">
    <source>
        <dbReference type="Pfam" id="PF02729"/>
    </source>
</evidence>
<feature type="domain" description="Aspartate/ornithine carbamoyltransferase Asp/Orn-binding" evidence="5">
    <location>
        <begin position="175"/>
        <end position="318"/>
    </location>
</feature>
<dbReference type="Pfam" id="PF02729">
    <property type="entry name" value="OTCace_N"/>
    <property type="match status" value="1"/>
</dbReference>
<dbReference type="InterPro" id="IPR036901">
    <property type="entry name" value="Asp/Orn_carbamoylTrfase_sf"/>
</dbReference>
<comment type="caution">
    <text evidence="7">The sequence shown here is derived from an EMBL/GenBank/DDBJ whole genome shotgun (WGS) entry which is preliminary data.</text>
</comment>
<dbReference type="NCBIfam" id="TIGR00658">
    <property type="entry name" value="orni_carb_tr"/>
    <property type="match status" value="1"/>
</dbReference>
<evidence type="ECO:0000256" key="3">
    <source>
        <dbReference type="NCBIfam" id="TIGR00658"/>
    </source>
</evidence>
<dbReference type="PRINTS" id="PR00102">
    <property type="entry name" value="OTCASE"/>
</dbReference>
<organism evidence="7 8">
    <name type="scientific">Tumebacillus amylolyticus</name>
    <dbReference type="NCBI Taxonomy" id="2801339"/>
    <lineage>
        <taxon>Bacteria</taxon>
        <taxon>Bacillati</taxon>
        <taxon>Bacillota</taxon>
        <taxon>Bacilli</taxon>
        <taxon>Bacillales</taxon>
        <taxon>Alicyclobacillaceae</taxon>
        <taxon>Tumebacillus</taxon>
    </lineage>
</organism>
<dbReference type="PANTHER" id="PTHR45753">
    <property type="entry name" value="ORNITHINE CARBAMOYLTRANSFERASE, MITOCHONDRIAL"/>
    <property type="match status" value="1"/>
</dbReference>
<dbReference type="InterPro" id="IPR006132">
    <property type="entry name" value="Asp/Orn_carbamoyltranf_P-bd"/>
</dbReference>
<dbReference type="GO" id="GO:0004585">
    <property type="term" value="F:ornithine carbamoyltransferase activity"/>
    <property type="evidence" value="ECO:0007669"/>
    <property type="project" value="UniProtKB-EC"/>
</dbReference>